<proteinExistence type="predicted"/>
<keyword evidence="2" id="KW-1185">Reference proteome</keyword>
<comment type="caution">
    <text evidence="1">The sequence shown here is derived from an EMBL/GenBank/DDBJ whole genome shotgun (WGS) entry which is preliminary data.</text>
</comment>
<accession>A0ACB5T6D9</accession>
<evidence type="ECO:0000313" key="1">
    <source>
        <dbReference type="EMBL" id="GME82515.1"/>
    </source>
</evidence>
<organism evidence="1 2">
    <name type="scientific">Ambrosiozyma monospora</name>
    <name type="common">Yeast</name>
    <name type="synonym">Endomycopsis monosporus</name>
    <dbReference type="NCBI Taxonomy" id="43982"/>
    <lineage>
        <taxon>Eukaryota</taxon>
        <taxon>Fungi</taxon>
        <taxon>Dikarya</taxon>
        <taxon>Ascomycota</taxon>
        <taxon>Saccharomycotina</taxon>
        <taxon>Pichiomycetes</taxon>
        <taxon>Pichiales</taxon>
        <taxon>Pichiaceae</taxon>
        <taxon>Ambrosiozyma</taxon>
    </lineage>
</organism>
<dbReference type="EMBL" id="BSXS01004132">
    <property type="protein sequence ID" value="GME82515.1"/>
    <property type="molecule type" value="Genomic_DNA"/>
</dbReference>
<sequence>MFTSSAVILSHIALVNLQAIPNPLTFPVPDEDALYECHAACAAVCMGAYQCSPNKNSTSDLDVDCLKSKTEFLDHIPVCPDCGWCI</sequence>
<reference evidence="1" key="1">
    <citation type="submission" date="2023-04" db="EMBL/GenBank/DDBJ databases">
        <title>Ambrosiozyma monospora NBRC 10751.</title>
        <authorList>
            <person name="Ichikawa N."/>
            <person name="Sato H."/>
            <person name="Tonouchi N."/>
        </authorList>
    </citation>
    <scope>NUCLEOTIDE SEQUENCE</scope>
    <source>
        <strain evidence="1">NBRC 10751</strain>
    </source>
</reference>
<gene>
    <name evidence="1" type="ORF">Amon02_000556900</name>
</gene>
<name>A0ACB5T6D9_AMBMO</name>
<dbReference type="Proteomes" id="UP001165064">
    <property type="component" value="Unassembled WGS sequence"/>
</dbReference>
<evidence type="ECO:0000313" key="2">
    <source>
        <dbReference type="Proteomes" id="UP001165064"/>
    </source>
</evidence>
<protein>
    <submittedName>
        <fullName evidence="1">Unnamed protein product</fullName>
    </submittedName>
</protein>